<protein>
    <submittedName>
        <fullName evidence="8">Sarcosine oxidase</fullName>
    </submittedName>
</protein>
<proteinExistence type="inferred from homology"/>
<dbReference type="AlphaFoldDB" id="A0A9P8XVA1"/>
<dbReference type="GeneID" id="70187002"/>
<keyword evidence="5" id="KW-0560">Oxidoreductase</keyword>
<comment type="cofactor">
    <cofactor evidence="1">
        <name>FAD</name>
        <dbReference type="ChEBI" id="CHEBI:57692"/>
    </cofactor>
</comment>
<evidence type="ECO:0000256" key="2">
    <source>
        <dbReference type="ARBA" id="ARBA00010989"/>
    </source>
</evidence>
<feature type="region of interest" description="Disordered" evidence="6">
    <location>
        <begin position="342"/>
        <end position="382"/>
    </location>
</feature>
<dbReference type="InterPro" id="IPR045170">
    <property type="entry name" value="MTOX"/>
</dbReference>
<gene>
    <name evidence="8" type="ORF">B0I36DRAFT_355620</name>
</gene>
<evidence type="ECO:0000256" key="1">
    <source>
        <dbReference type="ARBA" id="ARBA00001974"/>
    </source>
</evidence>
<keyword evidence="9" id="KW-1185">Reference proteome</keyword>
<dbReference type="SUPFAM" id="SSF51905">
    <property type="entry name" value="FAD/NAD(P)-binding domain"/>
    <property type="match status" value="1"/>
</dbReference>
<dbReference type="Gene3D" id="3.30.9.10">
    <property type="entry name" value="D-Amino Acid Oxidase, subunit A, domain 2"/>
    <property type="match status" value="1"/>
</dbReference>
<organism evidence="8 9">
    <name type="scientific">Microdochium trichocladiopsis</name>
    <dbReference type="NCBI Taxonomy" id="1682393"/>
    <lineage>
        <taxon>Eukaryota</taxon>
        <taxon>Fungi</taxon>
        <taxon>Dikarya</taxon>
        <taxon>Ascomycota</taxon>
        <taxon>Pezizomycotina</taxon>
        <taxon>Sordariomycetes</taxon>
        <taxon>Xylariomycetidae</taxon>
        <taxon>Xylariales</taxon>
        <taxon>Microdochiaceae</taxon>
        <taxon>Microdochium</taxon>
    </lineage>
</organism>
<dbReference type="EMBL" id="JAGTJQ010000013">
    <property type="protein sequence ID" value="KAH7014398.1"/>
    <property type="molecule type" value="Genomic_DNA"/>
</dbReference>
<dbReference type="GO" id="GO:0008115">
    <property type="term" value="F:sarcosine oxidase activity"/>
    <property type="evidence" value="ECO:0007669"/>
    <property type="project" value="TreeGrafter"/>
</dbReference>
<comment type="caution">
    <text evidence="8">The sequence shown here is derived from an EMBL/GenBank/DDBJ whole genome shotgun (WGS) entry which is preliminary data.</text>
</comment>
<evidence type="ECO:0000256" key="6">
    <source>
        <dbReference type="SAM" id="MobiDB-lite"/>
    </source>
</evidence>
<sequence length="519" mass="56905">MAVSPRKQNKIVIVGAGIFGLSTALHLAKRGYTDVTVLDRQPYHKTLYSYFAGCDGASADINKIIRSAYGSQTDYQELTFRAIEQWKVWNEELASGQCVPPGMTRDDRVFYNTGSLSFNDTPELPAWEVETLTAMDAHGHGHTQFATSDPARVAQAERAGLNIDPFKLRERGRASRAVGILDSSGGTAAADKACRFALHKAGSLGVKFILDPVAGYFESLCSEGDKTDTTSPSATGRIADTVVTGVRTRDGKTHPAALVIMACGGWTPTLVPSLDGLAEATGGSVVLIKIPRDRQDLWARFAPERFPSWMYKMRDGAEGGLYGFPRDDEGYVKIGYRGTKYTNPIASQGNGDERDEERSTPVTRWSSPSLSPSTSADDQSSRLTQIPAQAMRTMQRFVHDFLPELEPFGIAMTRMCWYTDSFDNHFVVDRVPATRGLMVATAGSGHAFKYLPILGDWVVDVVEGKKQRSVTESWKWRRLGEGATPYNVLMEGSAGPRALKNVDLYPDGEDRALHARAKL</sequence>
<dbReference type="Proteomes" id="UP000756346">
    <property type="component" value="Unassembled WGS sequence"/>
</dbReference>
<dbReference type="InterPro" id="IPR006076">
    <property type="entry name" value="FAD-dep_OxRdtase"/>
</dbReference>
<evidence type="ECO:0000313" key="8">
    <source>
        <dbReference type="EMBL" id="KAH7014398.1"/>
    </source>
</evidence>
<keyword evidence="3" id="KW-0285">Flavoprotein</keyword>
<dbReference type="PANTHER" id="PTHR10961:SF15">
    <property type="entry name" value="FAD DEPENDENT OXIDOREDUCTASE DOMAIN-CONTAINING PROTEIN"/>
    <property type="match status" value="1"/>
</dbReference>
<evidence type="ECO:0000256" key="5">
    <source>
        <dbReference type="ARBA" id="ARBA00023002"/>
    </source>
</evidence>
<dbReference type="Gene3D" id="3.50.50.60">
    <property type="entry name" value="FAD/NAD(P)-binding domain"/>
    <property type="match status" value="1"/>
</dbReference>
<feature type="domain" description="FAD dependent oxidoreductase" evidence="7">
    <location>
        <begin position="10"/>
        <end position="460"/>
    </location>
</feature>
<dbReference type="GO" id="GO:0050660">
    <property type="term" value="F:flavin adenine dinucleotide binding"/>
    <property type="evidence" value="ECO:0007669"/>
    <property type="project" value="InterPro"/>
</dbReference>
<dbReference type="PANTHER" id="PTHR10961">
    <property type="entry name" value="PEROXISOMAL SARCOSINE OXIDASE"/>
    <property type="match status" value="1"/>
</dbReference>
<evidence type="ECO:0000313" key="9">
    <source>
        <dbReference type="Proteomes" id="UP000756346"/>
    </source>
</evidence>
<evidence type="ECO:0000259" key="7">
    <source>
        <dbReference type="Pfam" id="PF01266"/>
    </source>
</evidence>
<dbReference type="Pfam" id="PF01266">
    <property type="entry name" value="DAO"/>
    <property type="match status" value="1"/>
</dbReference>
<feature type="compositionally biased region" description="Low complexity" evidence="6">
    <location>
        <begin position="366"/>
        <end position="375"/>
    </location>
</feature>
<keyword evidence="4" id="KW-0274">FAD</keyword>
<dbReference type="InterPro" id="IPR036188">
    <property type="entry name" value="FAD/NAD-bd_sf"/>
</dbReference>
<reference evidence="8" key="1">
    <citation type="journal article" date="2021" name="Nat. Commun.">
        <title>Genetic determinants of endophytism in the Arabidopsis root mycobiome.</title>
        <authorList>
            <person name="Mesny F."/>
            <person name="Miyauchi S."/>
            <person name="Thiergart T."/>
            <person name="Pickel B."/>
            <person name="Atanasova L."/>
            <person name="Karlsson M."/>
            <person name="Huettel B."/>
            <person name="Barry K.W."/>
            <person name="Haridas S."/>
            <person name="Chen C."/>
            <person name="Bauer D."/>
            <person name="Andreopoulos W."/>
            <person name="Pangilinan J."/>
            <person name="LaButti K."/>
            <person name="Riley R."/>
            <person name="Lipzen A."/>
            <person name="Clum A."/>
            <person name="Drula E."/>
            <person name="Henrissat B."/>
            <person name="Kohler A."/>
            <person name="Grigoriev I.V."/>
            <person name="Martin F.M."/>
            <person name="Hacquard S."/>
        </authorList>
    </citation>
    <scope>NUCLEOTIDE SEQUENCE</scope>
    <source>
        <strain evidence="8">MPI-CAGE-CH-0230</strain>
    </source>
</reference>
<evidence type="ECO:0000256" key="4">
    <source>
        <dbReference type="ARBA" id="ARBA00022827"/>
    </source>
</evidence>
<accession>A0A9P8XVA1</accession>
<dbReference type="RefSeq" id="XP_046005365.1">
    <property type="nucleotide sequence ID" value="XM_046157456.1"/>
</dbReference>
<comment type="similarity">
    <text evidence="2">Belongs to the MSOX/MTOX family.</text>
</comment>
<dbReference type="OrthoDB" id="2219495at2759"/>
<name>A0A9P8XVA1_9PEZI</name>
<dbReference type="SUPFAM" id="SSF54373">
    <property type="entry name" value="FAD-linked reductases, C-terminal domain"/>
    <property type="match status" value="1"/>
</dbReference>
<evidence type="ECO:0000256" key="3">
    <source>
        <dbReference type="ARBA" id="ARBA00022630"/>
    </source>
</evidence>